<reference evidence="6" key="1">
    <citation type="submission" date="2020-05" db="EMBL/GenBank/DDBJ databases">
        <title>Phylogenomic resolution of chytrid fungi.</title>
        <authorList>
            <person name="Stajich J.E."/>
            <person name="Amses K."/>
            <person name="Simmons R."/>
            <person name="Seto K."/>
            <person name="Myers J."/>
            <person name="Bonds A."/>
            <person name="Quandt C.A."/>
            <person name="Barry K."/>
            <person name="Liu P."/>
            <person name="Grigoriev I."/>
            <person name="Longcore J.E."/>
            <person name="James T.Y."/>
        </authorList>
    </citation>
    <scope>NUCLEOTIDE SEQUENCE</scope>
    <source>
        <strain evidence="6">JEL0318</strain>
    </source>
</reference>
<protein>
    <recommendedName>
        <fullName evidence="5">Protein kinase domain-containing protein</fullName>
    </recommendedName>
</protein>
<dbReference type="EMBL" id="JADGJD010000217">
    <property type="protein sequence ID" value="KAJ3053326.1"/>
    <property type="molecule type" value="Genomic_DNA"/>
</dbReference>
<dbReference type="SMART" id="SM00220">
    <property type="entry name" value="S_TKc"/>
    <property type="match status" value="1"/>
</dbReference>
<organism evidence="6 7">
    <name type="scientific">Rhizophlyctis rosea</name>
    <dbReference type="NCBI Taxonomy" id="64517"/>
    <lineage>
        <taxon>Eukaryota</taxon>
        <taxon>Fungi</taxon>
        <taxon>Fungi incertae sedis</taxon>
        <taxon>Chytridiomycota</taxon>
        <taxon>Chytridiomycota incertae sedis</taxon>
        <taxon>Chytridiomycetes</taxon>
        <taxon>Rhizophlyctidales</taxon>
        <taxon>Rhizophlyctidaceae</taxon>
        <taxon>Rhizophlyctis</taxon>
    </lineage>
</organism>
<accession>A0AAD5SDZ5</accession>
<evidence type="ECO:0000313" key="6">
    <source>
        <dbReference type="EMBL" id="KAJ3053326.1"/>
    </source>
</evidence>
<evidence type="ECO:0000256" key="4">
    <source>
        <dbReference type="ARBA" id="ARBA00022840"/>
    </source>
</evidence>
<dbReference type="GO" id="GO:0004674">
    <property type="term" value="F:protein serine/threonine kinase activity"/>
    <property type="evidence" value="ECO:0007669"/>
    <property type="project" value="TreeGrafter"/>
</dbReference>
<name>A0AAD5SDZ5_9FUNG</name>
<keyword evidence="1" id="KW-0808">Transferase</keyword>
<keyword evidence="4" id="KW-0067">ATP-binding</keyword>
<dbReference type="PANTHER" id="PTHR43671">
    <property type="entry name" value="SERINE/THREONINE-PROTEIN KINASE NEK"/>
    <property type="match status" value="1"/>
</dbReference>
<dbReference type="AlphaFoldDB" id="A0AAD5SDZ5"/>
<evidence type="ECO:0000256" key="3">
    <source>
        <dbReference type="ARBA" id="ARBA00022777"/>
    </source>
</evidence>
<dbReference type="GO" id="GO:0005524">
    <property type="term" value="F:ATP binding"/>
    <property type="evidence" value="ECO:0007669"/>
    <property type="project" value="UniProtKB-KW"/>
</dbReference>
<dbReference type="PANTHER" id="PTHR43671:SF106">
    <property type="entry name" value="NIMA-LIKE KINASE"/>
    <property type="match status" value="1"/>
</dbReference>
<dbReference type="InterPro" id="IPR000719">
    <property type="entry name" value="Prot_kinase_dom"/>
</dbReference>
<gene>
    <name evidence="6" type="ORF">HK097_004533</name>
</gene>
<sequence length="306" mass="34796">MELANGNNLEELINVQWQPENDYPSAAPSGDLSHLPPRDQAKRMRELARLQRAQTQLGMQSLSSGSRLSERDEYARKYGGIGMGPNGRKVRYLKTKEIWSLFLDICAGLAHLHKHGIIHRDLKPPNLLLHYSDVREKDEIPRVLISDFGECEVISDTSQRERTGATGTLEFMPPELLMRDDAGQFINDHSPKADMWSLGIVLYFLCFSRVPYSQVDDVDLLKEEILSFEGISFPEPVPRVPEDLINLITQLLQRNARDRPSVEEILDEFGDVPMRDARNGATRRRTSVMDLNTNDDCVVLRGRRSA</sequence>
<dbReference type="InterPro" id="IPR011009">
    <property type="entry name" value="Kinase-like_dom_sf"/>
</dbReference>
<dbReference type="InterPro" id="IPR050660">
    <property type="entry name" value="NEK_Ser/Thr_kinase"/>
</dbReference>
<evidence type="ECO:0000259" key="5">
    <source>
        <dbReference type="PROSITE" id="PS50011"/>
    </source>
</evidence>
<keyword evidence="7" id="KW-1185">Reference proteome</keyword>
<comment type="caution">
    <text evidence="6">The sequence shown here is derived from an EMBL/GenBank/DDBJ whole genome shotgun (WGS) entry which is preliminary data.</text>
</comment>
<dbReference type="PROSITE" id="PS50011">
    <property type="entry name" value="PROTEIN_KINASE_DOM"/>
    <property type="match status" value="1"/>
</dbReference>
<proteinExistence type="predicted"/>
<evidence type="ECO:0000256" key="1">
    <source>
        <dbReference type="ARBA" id="ARBA00022679"/>
    </source>
</evidence>
<dbReference type="Gene3D" id="1.10.510.10">
    <property type="entry name" value="Transferase(Phosphotransferase) domain 1"/>
    <property type="match status" value="1"/>
</dbReference>
<dbReference type="InterPro" id="IPR008271">
    <property type="entry name" value="Ser/Thr_kinase_AS"/>
</dbReference>
<feature type="domain" description="Protein kinase" evidence="5">
    <location>
        <begin position="1"/>
        <end position="275"/>
    </location>
</feature>
<dbReference type="PROSITE" id="PS00108">
    <property type="entry name" value="PROTEIN_KINASE_ST"/>
    <property type="match status" value="1"/>
</dbReference>
<evidence type="ECO:0000256" key="2">
    <source>
        <dbReference type="ARBA" id="ARBA00022741"/>
    </source>
</evidence>
<keyword evidence="3" id="KW-0418">Kinase</keyword>
<dbReference type="Proteomes" id="UP001212841">
    <property type="component" value="Unassembled WGS sequence"/>
</dbReference>
<evidence type="ECO:0000313" key="7">
    <source>
        <dbReference type="Proteomes" id="UP001212841"/>
    </source>
</evidence>
<keyword evidence="2" id="KW-0547">Nucleotide-binding</keyword>
<dbReference type="Pfam" id="PF00069">
    <property type="entry name" value="Pkinase"/>
    <property type="match status" value="1"/>
</dbReference>
<dbReference type="SUPFAM" id="SSF56112">
    <property type="entry name" value="Protein kinase-like (PK-like)"/>
    <property type="match status" value="1"/>
</dbReference>